<dbReference type="EMBL" id="QURN01000005">
    <property type="protein sequence ID" value="RFC68231.1"/>
    <property type="molecule type" value="Genomic_DNA"/>
</dbReference>
<dbReference type="InterPro" id="IPR003346">
    <property type="entry name" value="Transposase_20"/>
</dbReference>
<organism evidence="2 3">
    <name type="scientific">Mesorhizobium denitrificans</name>
    <dbReference type="NCBI Taxonomy" id="2294114"/>
    <lineage>
        <taxon>Bacteria</taxon>
        <taxon>Pseudomonadati</taxon>
        <taxon>Pseudomonadota</taxon>
        <taxon>Alphaproteobacteria</taxon>
        <taxon>Hyphomicrobiales</taxon>
        <taxon>Phyllobacteriaceae</taxon>
        <taxon>Mesorhizobium</taxon>
    </lineage>
</organism>
<feature type="domain" description="Transposase IS116/IS110/IS902 C-terminal" evidence="1">
    <location>
        <begin position="32"/>
        <end position="62"/>
    </location>
</feature>
<evidence type="ECO:0000313" key="2">
    <source>
        <dbReference type="EMBL" id="RFC68231.1"/>
    </source>
</evidence>
<dbReference type="GO" id="GO:0004803">
    <property type="term" value="F:transposase activity"/>
    <property type="evidence" value="ECO:0007669"/>
    <property type="project" value="InterPro"/>
</dbReference>
<dbReference type="AlphaFoldDB" id="A0A371XG78"/>
<evidence type="ECO:0000313" key="3">
    <source>
        <dbReference type="Proteomes" id="UP000262379"/>
    </source>
</evidence>
<accession>A0A371XG78</accession>
<dbReference type="Pfam" id="PF02371">
    <property type="entry name" value="Transposase_20"/>
    <property type="match status" value="1"/>
</dbReference>
<comment type="caution">
    <text evidence="2">The sequence shown here is derived from an EMBL/GenBank/DDBJ whole genome shotgun (WGS) entry which is preliminary data.</text>
</comment>
<dbReference type="GO" id="GO:0006313">
    <property type="term" value="P:DNA transposition"/>
    <property type="evidence" value="ECO:0007669"/>
    <property type="project" value="InterPro"/>
</dbReference>
<keyword evidence="3" id="KW-1185">Reference proteome</keyword>
<protein>
    <recommendedName>
        <fullName evidence="1">Transposase IS116/IS110/IS902 C-terminal domain-containing protein</fullName>
    </recommendedName>
</protein>
<evidence type="ECO:0000259" key="1">
    <source>
        <dbReference type="Pfam" id="PF02371"/>
    </source>
</evidence>
<gene>
    <name evidence="2" type="ORF">DY251_08165</name>
</gene>
<dbReference type="GO" id="GO:0003677">
    <property type="term" value="F:DNA binding"/>
    <property type="evidence" value="ECO:0007669"/>
    <property type="project" value="InterPro"/>
</dbReference>
<proteinExistence type="predicted"/>
<dbReference type="Proteomes" id="UP000262379">
    <property type="component" value="Unassembled WGS sequence"/>
</dbReference>
<name>A0A371XG78_9HYPH</name>
<sequence>MQFAAAGHWWLVEQSRCGRQDAADWPGSRQRLTPRQFQSGETNFMGTISRRGDPATRRVLVSKTSFWRAGANRRRNDIAFSPSLEKARHHKINGLA</sequence>
<reference evidence="3" key="1">
    <citation type="submission" date="2018-08" db="EMBL/GenBank/DDBJ databases">
        <authorList>
            <person name="Im W.T."/>
        </authorList>
    </citation>
    <scope>NUCLEOTIDE SEQUENCE [LARGE SCALE GENOMIC DNA]</scope>
    <source>
        <strain evidence="3">LA-28</strain>
    </source>
</reference>